<feature type="compositionally biased region" description="Basic and acidic residues" evidence="1">
    <location>
        <begin position="118"/>
        <end position="145"/>
    </location>
</feature>
<organism evidence="2 3">
    <name type="scientific">Mycobacterium phage Predator</name>
    <dbReference type="NCBI Taxonomy" id="543153"/>
    <lineage>
        <taxon>Viruses</taxon>
        <taxon>Duplodnaviria</taxon>
        <taxon>Heunggongvirae</taxon>
        <taxon>Uroviricota</taxon>
        <taxon>Caudoviricetes</taxon>
        <taxon>Predatorvirus</taxon>
        <taxon>Predatorvirus predator</taxon>
    </lineage>
</organism>
<dbReference type="KEGG" id="vg:6450039"/>
<gene>
    <name evidence="2" type="ORF">PREDATOR_65</name>
</gene>
<evidence type="ECO:0000313" key="3">
    <source>
        <dbReference type="Proteomes" id="UP000000621"/>
    </source>
</evidence>
<sequence>MTDTLDTTEVTEDTKAAQTGESGEETDENGETKAQARDFSKFRENHKELADFINSHPEFVASELAALEPGQVKAVLALRADFNKLPEQVAKRAERKKELEAEKAKFAGLSPEQIKATKAADRAAKQAEKMREKAEEAMRRAEELKAAASGSAADLAAAVEAQTAEAEPVAEVETPAEPVADEKPKRLGRTRRSS</sequence>
<feature type="region of interest" description="Disordered" evidence="1">
    <location>
        <begin position="1"/>
        <end position="39"/>
    </location>
</feature>
<keyword evidence="3" id="KW-1185">Reference proteome</keyword>
<reference evidence="2 3" key="1">
    <citation type="submission" date="2008-05" db="EMBL/GenBank/DDBJ databases">
        <authorList>
            <person name="Weber R.J."/>
            <person name="Jacobs-Sera D."/>
            <person name="Houtz J."/>
            <person name="Hendrix R.W."/>
            <person name="Hatfull G.H."/>
        </authorList>
    </citation>
    <scope>NUCLEOTIDE SEQUENCE [LARGE SCALE GENOMIC DNA]</scope>
</reference>
<dbReference type="OrthoDB" id="36423at10239"/>
<evidence type="ECO:0000256" key="1">
    <source>
        <dbReference type="SAM" id="MobiDB-lite"/>
    </source>
</evidence>
<dbReference type="Proteomes" id="UP000000621">
    <property type="component" value="Segment"/>
</dbReference>
<evidence type="ECO:0000313" key="2">
    <source>
        <dbReference type="EMBL" id="ACF05162.1"/>
    </source>
</evidence>
<accession>B3VM92</accession>
<protein>
    <submittedName>
        <fullName evidence="2">Uncharacterized protein</fullName>
    </submittedName>
</protein>
<proteinExistence type="predicted"/>
<dbReference type="EMBL" id="EU770222">
    <property type="protein sequence ID" value="ACF05162.1"/>
    <property type="molecule type" value="Genomic_DNA"/>
</dbReference>
<name>B3VM92_9CAUD</name>
<feature type="region of interest" description="Disordered" evidence="1">
    <location>
        <begin position="110"/>
        <end position="194"/>
    </location>
</feature>
<dbReference type="RefSeq" id="YP_002003423.1">
    <property type="nucleotide sequence ID" value="NC_011039.1"/>
</dbReference>
<feature type="compositionally biased region" description="Basic and acidic residues" evidence="1">
    <location>
        <begin position="30"/>
        <end position="39"/>
    </location>
</feature>
<feature type="compositionally biased region" description="Low complexity" evidence="1">
    <location>
        <begin position="146"/>
        <end position="178"/>
    </location>
</feature>